<keyword evidence="7" id="KW-0902">Two-component regulatory system</keyword>
<dbReference type="InterPro" id="IPR003661">
    <property type="entry name" value="HisK_dim/P_dom"/>
</dbReference>
<dbReference type="PROSITE" id="PS50109">
    <property type="entry name" value="HIS_KIN"/>
    <property type="match status" value="1"/>
</dbReference>
<dbReference type="CDD" id="cd00082">
    <property type="entry name" value="HisKA"/>
    <property type="match status" value="1"/>
</dbReference>
<evidence type="ECO:0000313" key="9">
    <source>
        <dbReference type="Proteomes" id="UP000035704"/>
    </source>
</evidence>
<dbReference type="STRING" id="84022.CACET_c38940"/>
<evidence type="ECO:0000256" key="1">
    <source>
        <dbReference type="ARBA" id="ARBA00000085"/>
    </source>
</evidence>
<dbReference type="OrthoDB" id="9773956at2"/>
<name>A0A0D8I8J8_9CLOT</name>
<evidence type="ECO:0000256" key="6">
    <source>
        <dbReference type="ARBA" id="ARBA00022777"/>
    </source>
</evidence>
<sequence>MNKSNIILTGFTIASFVTALVTIVVYRYKIKANINRMNDMLDRAISGSFSESSYDESRLSALEAKLSRFLSMSLSSENNLATEKERIKGLISDISHQTKTPIANILLYSQLLNEQEDLPNSCSEMMNQITIQSEKLDFLIQALVKMSRLETDIISVIPKLNSVLNLVTDVYNKVKKKVEDKNLKINTIDEDCMAIFDKKWTEEALYNIIDNAIKYTPEGGDISVSVIPYEMFYKIDVVDNGVGIREGDINSIFKRFYRSIDVNEYEGVGIGLFLAREIITKQGGYIKVSSIVGKGSTFSIFLPK</sequence>
<dbReference type="InterPro" id="IPR004358">
    <property type="entry name" value="Sig_transdc_His_kin-like_C"/>
</dbReference>
<dbReference type="FunFam" id="3.30.565.10:FF:000006">
    <property type="entry name" value="Sensor histidine kinase WalK"/>
    <property type="match status" value="1"/>
</dbReference>
<dbReference type="CDD" id="cd00075">
    <property type="entry name" value="HATPase"/>
    <property type="match status" value="1"/>
</dbReference>
<dbReference type="Proteomes" id="UP000035704">
    <property type="component" value="Chromosome"/>
</dbReference>
<keyword evidence="6 8" id="KW-0418">Kinase</keyword>
<proteinExistence type="predicted"/>
<keyword evidence="4" id="KW-0597">Phosphoprotein</keyword>
<dbReference type="Pfam" id="PF00512">
    <property type="entry name" value="HisKA"/>
    <property type="match status" value="1"/>
</dbReference>
<evidence type="ECO:0000256" key="2">
    <source>
        <dbReference type="ARBA" id="ARBA00004370"/>
    </source>
</evidence>
<dbReference type="InterPro" id="IPR036890">
    <property type="entry name" value="HATPase_C_sf"/>
</dbReference>
<dbReference type="GO" id="GO:0000155">
    <property type="term" value="F:phosphorelay sensor kinase activity"/>
    <property type="evidence" value="ECO:0007669"/>
    <property type="project" value="InterPro"/>
</dbReference>
<dbReference type="GO" id="GO:0016020">
    <property type="term" value="C:membrane"/>
    <property type="evidence" value="ECO:0007669"/>
    <property type="project" value="UniProtKB-SubCell"/>
</dbReference>
<accession>A0A0D8I8J8</accession>
<dbReference type="SUPFAM" id="SSF55874">
    <property type="entry name" value="ATPase domain of HSP90 chaperone/DNA topoisomerase II/histidine kinase"/>
    <property type="match status" value="1"/>
</dbReference>
<dbReference type="PANTHER" id="PTHR43547">
    <property type="entry name" value="TWO-COMPONENT HISTIDINE KINASE"/>
    <property type="match status" value="1"/>
</dbReference>
<dbReference type="EMBL" id="CP009687">
    <property type="protein sequence ID" value="AKL97322.1"/>
    <property type="molecule type" value="Genomic_DNA"/>
</dbReference>
<evidence type="ECO:0000256" key="7">
    <source>
        <dbReference type="ARBA" id="ARBA00023012"/>
    </source>
</evidence>
<comment type="catalytic activity">
    <reaction evidence="1">
        <text>ATP + protein L-histidine = ADP + protein N-phospho-L-histidine.</text>
        <dbReference type="EC" id="2.7.13.3"/>
    </reaction>
</comment>
<dbReference type="AlphaFoldDB" id="A0A0D8I8J8"/>
<keyword evidence="5" id="KW-0808">Transferase</keyword>
<dbReference type="Pfam" id="PF02518">
    <property type="entry name" value="HATPase_c"/>
    <property type="match status" value="1"/>
</dbReference>
<dbReference type="KEGG" id="cace:CACET_c38940"/>
<keyword evidence="9" id="KW-1185">Reference proteome</keyword>
<dbReference type="SMART" id="SM00388">
    <property type="entry name" value="HisKA"/>
    <property type="match status" value="1"/>
</dbReference>
<comment type="subcellular location">
    <subcellularLocation>
        <location evidence="2">Membrane</location>
    </subcellularLocation>
</comment>
<gene>
    <name evidence="8" type="ORF">CACET_c38940</name>
</gene>
<dbReference type="SMART" id="SM00387">
    <property type="entry name" value="HATPase_c"/>
    <property type="match status" value="1"/>
</dbReference>
<protein>
    <recommendedName>
        <fullName evidence="3">histidine kinase</fullName>
        <ecNumber evidence="3">2.7.13.3</ecNumber>
    </recommendedName>
</protein>
<dbReference type="PANTHER" id="PTHR43547:SF2">
    <property type="entry name" value="HYBRID SIGNAL TRANSDUCTION HISTIDINE KINASE C"/>
    <property type="match status" value="1"/>
</dbReference>
<dbReference type="Gene3D" id="1.10.287.130">
    <property type="match status" value="1"/>
</dbReference>
<dbReference type="EC" id="2.7.13.3" evidence="3"/>
<evidence type="ECO:0000313" key="8">
    <source>
        <dbReference type="EMBL" id="AKL97322.1"/>
    </source>
</evidence>
<dbReference type="PRINTS" id="PR00344">
    <property type="entry name" value="BCTRLSENSOR"/>
</dbReference>
<dbReference type="RefSeq" id="WP_044825642.1">
    <property type="nucleotide sequence ID" value="NZ_CP009687.1"/>
</dbReference>
<evidence type="ECO:0000256" key="4">
    <source>
        <dbReference type="ARBA" id="ARBA00022553"/>
    </source>
</evidence>
<organism evidence="8 9">
    <name type="scientific">Clostridium aceticum</name>
    <dbReference type="NCBI Taxonomy" id="84022"/>
    <lineage>
        <taxon>Bacteria</taxon>
        <taxon>Bacillati</taxon>
        <taxon>Bacillota</taxon>
        <taxon>Clostridia</taxon>
        <taxon>Eubacteriales</taxon>
        <taxon>Clostridiaceae</taxon>
        <taxon>Clostridium</taxon>
    </lineage>
</organism>
<dbReference type="PATRIC" id="fig|84022.5.peg.1147"/>
<dbReference type="InterPro" id="IPR036097">
    <property type="entry name" value="HisK_dim/P_sf"/>
</dbReference>
<evidence type="ECO:0000256" key="3">
    <source>
        <dbReference type="ARBA" id="ARBA00012438"/>
    </source>
</evidence>
<dbReference type="SUPFAM" id="SSF47384">
    <property type="entry name" value="Homodimeric domain of signal transducing histidine kinase"/>
    <property type="match status" value="1"/>
</dbReference>
<dbReference type="Gene3D" id="3.30.565.10">
    <property type="entry name" value="Histidine kinase-like ATPase, C-terminal domain"/>
    <property type="match status" value="1"/>
</dbReference>
<dbReference type="InterPro" id="IPR003594">
    <property type="entry name" value="HATPase_dom"/>
</dbReference>
<dbReference type="InterPro" id="IPR005467">
    <property type="entry name" value="His_kinase_dom"/>
</dbReference>
<evidence type="ECO:0000256" key="5">
    <source>
        <dbReference type="ARBA" id="ARBA00022679"/>
    </source>
</evidence>
<reference evidence="8 9" key="1">
    <citation type="submission" date="2014-10" db="EMBL/GenBank/DDBJ databases">
        <title>Genome sequence of Clostridium aceticum DSM 1496.</title>
        <authorList>
            <person name="Poehlein A."/>
            <person name="Schiel-Bengelsdorf B."/>
            <person name="Gottschalk G."/>
            <person name="Duerre P."/>
            <person name="Daniel R."/>
        </authorList>
    </citation>
    <scope>NUCLEOTIDE SEQUENCE [LARGE SCALE GENOMIC DNA]</scope>
    <source>
        <strain evidence="8 9">DSM 1496</strain>
    </source>
</reference>